<dbReference type="Gramene" id="rna-AYBTSS11_LOCUS30207">
    <property type="protein sequence ID" value="CAJ1978034.1"/>
    <property type="gene ID" value="gene-AYBTSS11_LOCUS30207"/>
</dbReference>
<evidence type="ECO:0000313" key="1">
    <source>
        <dbReference type="EMBL" id="CAJ1978034.1"/>
    </source>
</evidence>
<evidence type="ECO:0000313" key="2">
    <source>
        <dbReference type="Proteomes" id="UP001189624"/>
    </source>
</evidence>
<accession>A0AA87BAA6</accession>
<organism evidence="1 2">
    <name type="scientific">Sphenostylis stenocarpa</name>
    <dbReference type="NCBI Taxonomy" id="92480"/>
    <lineage>
        <taxon>Eukaryota</taxon>
        <taxon>Viridiplantae</taxon>
        <taxon>Streptophyta</taxon>
        <taxon>Embryophyta</taxon>
        <taxon>Tracheophyta</taxon>
        <taxon>Spermatophyta</taxon>
        <taxon>Magnoliopsida</taxon>
        <taxon>eudicotyledons</taxon>
        <taxon>Gunneridae</taxon>
        <taxon>Pentapetalae</taxon>
        <taxon>rosids</taxon>
        <taxon>fabids</taxon>
        <taxon>Fabales</taxon>
        <taxon>Fabaceae</taxon>
        <taxon>Papilionoideae</taxon>
        <taxon>50 kb inversion clade</taxon>
        <taxon>NPAAA clade</taxon>
        <taxon>indigoferoid/millettioid clade</taxon>
        <taxon>Phaseoleae</taxon>
        <taxon>Sphenostylis</taxon>
    </lineage>
</organism>
<dbReference type="EMBL" id="OY731408">
    <property type="protein sequence ID" value="CAJ1978034.1"/>
    <property type="molecule type" value="Genomic_DNA"/>
</dbReference>
<keyword evidence="2" id="KW-1185">Reference proteome</keyword>
<name>A0AA87BAA6_9FABA</name>
<sequence>MANVLYIYLRLDKLSFRELAGDVRPSPLIQAAWEKLDSSQVLDSFRGGKFDESLLNSLKSNMQSVGDLVVDAIQKQPRDPLLKEWLLALRDIIGEGEIKEPRASSWWFGASARRRDLRKEVRGARDRSSVRMRWRSGGDGGCAVWDPEERKVGFWEEDGKRLRVGVWEIWVKVREKRVNESVAEEGIQRHRLGFLRMARERGF</sequence>
<dbReference type="AlphaFoldDB" id="A0AA87BAA6"/>
<reference evidence="1" key="1">
    <citation type="submission" date="2023-10" db="EMBL/GenBank/DDBJ databases">
        <authorList>
            <person name="Domelevo Entfellner J.-B."/>
        </authorList>
    </citation>
    <scope>NUCLEOTIDE SEQUENCE</scope>
</reference>
<proteinExistence type="predicted"/>
<dbReference type="Proteomes" id="UP001189624">
    <property type="component" value="Chromosome 11"/>
</dbReference>
<protein>
    <submittedName>
        <fullName evidence="1">Uncharacterized protein</fullName>
    </submittedName>
</protein>
<gene>
    <name evidence="1" type="ORF">AYBTSS11_LOCUS30207</name>
</gene>